<dbReference type="Proteomes" id="UP000826550">
    <property type="component" value="Chromosome"/>
</dbReference>
<evidence type="ECO:0000313" key="5">
    <source>
        <dbReference type="EMBL" id="QYN52908.1"/>
    </source>
</evidence>
<evidence type="ECO:0000256" key="1">
    <source>
        <dbReference type="ARBA" id="ARBA00023015"/>
    </source>
</evidence>
<dbReference type="PANTHER" id="PTHR46797:SF23">
    <property type="entry name" value="HTH-TYPE TRANSCRIPTIONAL REGULATOR SUTR"/>
    <property type="match status" value="1"/>
</dbReference>
<dbReference type="PROSITE" id="PS50943">
    <property type="entry name" value="HTH_CROC1"/>
    <property type="match status" value="1"/>
</dbReference>
<dbReference type="Gene3D" id="2.60.120.10">
    <property type="entry name" value="Jelly Rolls"/>
    <property type="match status" value="1"/>
</dbReference>
<keyword evidence="3" id="KW-0804">Transcription</keyword>
<dbReference type="SMART" id="SM00530">
    <property type="entry name" value="HTH_XRE"/>
    <property type="match status" value="1"/>
</dbReference>
<dbReference type="InterPro" id="IPR010982">
    <property type="entry name" value="Lambda_DNA-bd_dom_sf"/>
</dbReference>
<reference evidence="5 6" key="1">
    <citation type="submission" date="2020-01" db="EMBL/GenBank/DDBJ databases">
        <title>Vast differences in strain-level diversity in the gut microbiota of two closely related honey bee species.</title>
        <authorList>
            <person name="Ellegaard K.M."/>
            <person name="Suenami S."/>
            <person name="Miyazaki R."/>
            <person name="Engel P."/>
        </authorList>
    </citation>
    <scope>NUCLEOTIDE SEQUENCE [LARGE SCALE GENOMIC DNA]</scope>
    <source>
        <strain evidence="5 6">ESL0416</strain>
    </source>
</reference>
<evidence type="ECO:0000256" key="2">
    <source>
        <dbReference type="ARBA" id="ARBA00023125"/>
    </source>
</evidence>
<dbReference type="EMBL" id="CP048268">
    <property type="protein sequence ID" value="QYN52908.1"/>
    <property type="molecule type" value="Genomic_DNA"/>
</dbReference>
<dbReference type="PANTHER" id="PTHR46797">
    <property type="entry name" value="HTH-TYPE TRANSCRIPTIONAL REGULATOR"/>
    <property type="match status" value="1"/>
</dbReference>
<dbReference type="Pfam" id="PF07883">
    <property type="entry name" value="Cupin_2"/>
    <property type="match status" value="1"/>
</dbReference>
<keyword evidence="1" id="KW-0805">Transcription regulation</keyword>
<organism evidence="5 6">
    <name type="scientific">Lactobacillus panisapium</name>
    <dbReference type="NCBI Taxonomy" id="2012495"/>
    <lineage>
        <taxon>Bacteria</taxon>
        <taxon>Bacillati</taxon>
        <taxon>Bacillota</taxon>
        <taxon>Bacilli</taxon>
        <taxon>Lactobacillales</taxon>
        <taxon>Lactobacillaceae</taxon>
        <taxon>Lactobacillus</taxon>
    </lineage>
</organism>
<sequence length="183" mass="20873">MEINQIIAHNVKFYRLKAGLNISQLAEAAGISKSMLSQIEGGTTNPTINTIWKICAGLNIPYTLLLEDSDLNKPTIIQKSKILQQHSADGHYRIFNYFPQSVHRRFELFQMELDPHSQYKSVGHSSNSEEYVMVIAGTLWITVNNQKNLLKKDDTIFFNPTNPHIYSNETNVIAKAVIINNYY</sequence>
<dbReference type="InterPro" id="IPR011051">
    <property type="entry name" value="RmlC_Cupin_sf"/>
</dbReference>
<keyword evidence="6" id="KW-1185">Reference proteome</keyword>
<dbReference type="SUPFAM" id="SSF51182">
    <property type="entry name" value="RmlC-like cupins"/>
    <property type="match status" value="1"/>
</dbReference>
<dbReference type="InterPro" id="IPR001387">
    <property type="entry name" value="Cro/C1-type_HTH"/>
</dbReference>
<proteinExistence type="predicted"/>
<feature type="domain" description="HTH cro/C1-type" evidence="4">
    <location>
        <begin position="11"/>
        <end position="65"/>
    </location>
</feature>
<protein>
    <submittedName>
        <fullName evidence="5">Helix-turn-helix domain-containing protein</fullName>
    </submittedName>
</protein>
<accession>A0ABX8WBJ6</accession>
<dbReference type="CDD" id="cd00093">
    <property type="entry name" value="HTH_XRE"/>
    <property type="match status" value="1"/>
</dbReference>
<dbReference type="Gene3D" id="1.10.260.40">
    <property type="entry name" value="lambda repressor-like DNA-binding domains"/>
    <property type="match status" value="1"/>
</dbReference>
<dbReference type="Pfam" id="PF01381">
    <property type="entry name" value="HTH_3"/>
    <property type="match status" value="1"/>
</dbReference>
<keyword evidence="2" id="KW-0238">DNA-binding</keyword>
<dbReference type="InterPro" id="IPR050807">
    <property type="entry name" value="TransReg_Diox_bact_type"/>
</dbReference>
<evidence type="ECO:0000256" key="3">
    <source>
        <dbReference type="ARBA" id="ARBA00023163"/>
    </source>
</evidence>
<evidence type="ECO:0000259" key="4">
    <source>
        <dbReference type="PROSITE" id="PS50943"/>
    </source>
</evidence>
<dbReference type="SUPFAM" id="SSF47413">
    <property type="entry name" value="lambda repressor-like DNA-binding domains"/>
    <property type="match status" value="1"/>
</dbReference>
<dbReference type="RefSeq" id="WP_220219737.1">
    <property type="nucleotide sequence ID" value="NZ_CP048268.1"/>
</dbReference>
<name>A0ABX8WBJ6_9LACO</name>
<dbReference type="CDD" id="cd02209">
    <property type="entry name" value="cupin_XRE_C"/>
    <property type="match status" value="1"/>
</dbReference>
<evidence type="ECO:0000313" key="6">
    <source>
        <dbReference type="Proteomes" id="UP000826550"/>
    </source>
</evidence>
<gene>
    <name evidence="5" type="ORF">GYM71_05525</name>
</gene>
<dbReference type="InterPro" id="IPR013096">
    <property type="entry name" value="Cupin_2"/>
</dbReference>
<dbReference type="InterPro" id="IPR014710">
    <property type="entry name" value="RmlC-like_jellyroll"/>
</dbReference>